<keyword evidence="8" id="KW-0378">Hydrolase</keyword>
<evidence type="ECO:0000256" key="2">
    <source>
        <dbReference type="ARBA" id="ARBA00001941"/>
    </source>
</evidence>
<dbReference type="Pfam" id="PF01963">
    <property type="entry name" value="TraB_PrgY_gumN"/>
    <property type="match status" value="1"/>
</dbReference>
<dbReference type="Proteomes" id="UP001200145">
    <property type="component" value="Unassembled WGS sequence"/>
</dbReference>
<dbReference type="RefSeq" id="WP_234867835.1">
    <property type="nucleotide sequence ID" value="NZ_JAKEVY010000005.1"/>
</dbReference>
<evidence type="ECO:0000256" key="9">
    <source>
        <dbReference type="ARBA" id="ARBA00022989"/>
    </source>
</evidence>
<evidence type="ECO:0000256" key="6">
    <source>
        <dbReference type="ARBA" id="ARBA00022723"/>
    </source>
</evidence>
<evidence type="ECO:0000256" key="3">
    <source>
        <dbReference type="ARBA" id="ARBA00004479"/>
    </source>
</evidence>
<name>A0ABS9BLH8_9BACT</name>
<evidence type="ECO:0000256" key="4">
    <source>
        <dbReference type="ARBA" id="ARBA00022670"/>
    </source>
</evidence>
<keyword evidence="4" id="KW-0645">Protease</keyword>
<evidence type="ECO:0000256" key="8">
    <source>
        <dbReference type="ARBA" id="ARBA00022801"/>
    </source>
</evidence>
<evidence type="ECO:0000256" key="11">
    <source>
        <dbReference type="ARBA" id="ARBA00023136"/>
    </source>
</evidence>
<dbReference type="PANTHER" id="PTHR31120:SF6">
    <property type="entry name" value="METALLOPROTEASE TIKI HOMOLOG"/>
    <property type="match status" value="1"/>
</dbReference>
<keyword evidence="5" id="KW-0812">Transmembrane</keyword>
<accession>A0ABS9BLH8</accession>
<dbReference type="InterPro" id="IPR002816">
    <property type="entry name" value="TraB/PrgY/GumN_fam"/>
</dbReference>
<reference evidence="13 14" key="1">
    <citation type="submission" date="2022-01" db="EMBL/GenBank/DDBJ databases">
        <title>Flavihumibacter sp. nov., isolated from sediment of a river.</title>
        <authorList>
            <person name="Liu H."/>
        </authorList>
    </citation>
    <scope>NUCLEOTIDE SEQUENCE [LARGE SCALE GENOMIC DNA]</scope>
    <source>
        <strain evidence="13 14">RY-1</strain>
    </source>
</reference>
<comment type="cofactor">
    <cofactor evidence="1">
        <name>Mn(2+)</name>
        <dbReference type="ChEBI" id="CHEBI:29035"/>
    </cofactor>
</comment>
<dbReference type="CDD" id="cd14789">
    <property type="entry name" value="Tiki"/>
    <property type="match status" value="1"/>
</dbReference>
<evidence type="ECO:0000313" key="13">
    <source>
        <dbReference type="EMBL" id="MCF1716556.1"/>
    </source>
</evidence>
<comment type="caution">
    <text evidence="13">The sequence shown here is derived from an EMBL/GenBank/DDBJ whole genome shotgun (WGS) entry which is preliminary data.</text>
</comment>
<keyword evidence="7" id="KW-0732">Signal</keyword>
<evidence type="ECO:0000256" key="5">
    <source>
        <dbReference type="ARBA" id="ARBA00022692"/>
    </source>
</evidence>
<keyword evidence="11" id="KW-0472">Membrane</keyword>
<keyword evidence="6" id="KW-0479">Metal-binding</keyword>
<proteinExistence type="predicted"/>
<dbReference type="InterPro" id="IPR040230">
    <property type="entry name" value="TIKI1/2-like"/>
</dbReference>
<sequence>MKRILFFILLIVPIFLTAQPKKNAASTLLWRISGKGMQKPSYLYGTMHLQDKRLFQFTDSLYAGIRSVEGFAAELDMNDLNDWIIQLMKDEEQKGDHPVLLKDKLTTAQKKKYQRALEKKFGKSFDAITFEEVEDEASDWTRYFRKPDDMPTFVDAYLFGIAGAEGKWTGALEKVEDQLDLEPVEMDSIIRNALVDDKQKQQQLEAFVSIYLSEDLSRMNEIVVKASGDYGNRKMNFRNLNMVRRIDSLAKIRSCFYAVGAAHLPGDSGMIQLLRNKGFQVDPVFSANRVEPDEFLHQQTTGNWKENKWANGDFVIKMPGTGSNMQELGAFQEACIYFDPFSMSGYMSGFIPVVFRSEAEIDSAYLRMRKNYETEGDLFRDSVWLLNGKKAYEIEGKNKYGFMQVLASPVPGGMVLNMIISMSQSGLKMARATSFFHSFVVNKKPQDPNKLGWRRKINALKQLSYEAPVELDFTSTKADSSWITQTFAGSDETTGNYYYMNLMETKPGLFSSLDSLYFLDVIKSYQENETYQLYEYSFINQDGFPGLSLSFGSSEGGDSLRYLFNIINRGNRRYAIMAAYFPGEKNLADAQRFLKGIRFIPYAANRTNAGHPSFENFSIQSPMPFVKETDAAIEEGSSRFIMYDSTSAVTLHVQKEPLNRYYSTTSDSSFLTQFIQYFKSTETDSLVHLKINYQDGYATADGLFELDGTHNLKRVKIMASGDTLYSVAGVFSPEVSKTAAYQTIFDSFRLQQPSPNSYTQSKAKRLFQDLLLPDSLIFQEAKDALSQIDISKEDLPYLHEALLHPLIDFSERMPCTHDEVISRLEEVMDSSTIEFIQQAYPGLKERNAVLQYPLLSVLARFQTAESYRLIESLLSSGLPASGSPEILYSAMQDSLELAKTFFPFVLQHTEDSLLRTILPRFTLDMKSINALADNRFKELQPVFIRMADQYQQQMQDKQLQMPIHFDELVKLLLMYGSPAAQQRVDSFAVHSNEDIQFNTVDVLIEEKKPVPSVALNKLLADPFYRALLYRRFNATNQGKKFPARYRKPVLIAESHLYREIWYGAEDYKLKFIKQISLTKDGKKQYYYLYKVSFNTEEGEESYLGVAGPYLSKSRIDTTPGEYTGVYYDELFDESKLMEQFEAFIQSQQ</sequence>
<evidence type="ECO:0000256" key="12">
    <source>
        <dbReference type="ARBA" id="ARBA00023180"/>
    </source>
</evidence>
<organism evidence="13 14">
    <name type="scientific">Flavihumibacter fluminis</name>
    <dbReference type="NCBI Taxonomy" id="2909236"/>
    <lineage>
        <taxon>Bacteria</taxon>
        <taxon>Pseudomonadati</taxon>
        <taxon>Bacteroidota</taxon>
        <taxon>Chitinophagia</taxon>
        <taxon>Chitinophagales</taxon>
        <taxon>Chitinophagaceae</taxon>
        <taxon>Flavihumibacter</taxon>
    </lineage>
</organism>
<evidence type="ECO:0000256" key="1">
    <source>
        <dbReference type="ARBA" id="ARBA00001936"/>
    </source>
</evidence>
<evidence type="ECO:0000313" key="14">
    <source>
        <dbReference type="Proteomes" id="UP001200145"/>
    </source>
</evidence>
<keyword evidence="12" id="KW-0325">Glycoprotein</keyword>
<evidence type="ECO:0000256" key="10">
    <source>
        <dbReference type="ARBA" id="ARBA00023049"/>
    </source>
</evidence>
<keyword evidence="10" id="KW-0482">Metalloprotease</keyword>
<keyword evidence="9" id="KW-1133">Transmembrane helix</keyword>
<dbReference type="EMBL" id="JAKEVY010000005">
    <property type="protein sequence ID" value="MCF1716556.1"/>
    <property type="molecule type" value="Genomic_DNA"/>
</dbReference>
<evidence type="ECO:0000256" key="7">
    <source>
        <dbReference type="ARBA" id="ARBA00022729"/>
    </source>
</evidence>
<comment type="cofactor">
    <cofactor evidence="2">
        <name>Co(2+)</name>
        <dbReference type="ChEBI" id="CHEBI:48828"/>
    </cofactor>
</comment>
<keyword evidence="14" id="KW-1185">Reference proteome</keyword>
<dbReference type="PANTHER" id="PTHR31120">
    <property type="entry name" value="METALLOPROTEASE TIKI"/>
    <property type="match status" value="1"/>
</dbReference>
<protein>
    <submittedName>
        <fullName evidence="13">TraB/GumN family protein</fullName>
    </submittedName>
</protein>
<gene>
    <name evidence="13" type="ORF">L0U88_18080</name>
</gene>
<comment type="subcellular location">
    <subcellularLocation>
        <location evidence="3">Membrane</location>
        <topology evidence="3">Single-pass type I membrane protein</topology>
    </subcellularLocation>
</comment>